<evidence type="ECO:0000313" key="2">
    <source>
        <dbReference type="Proteomes" id="UP000190409"/>
    </source>
</evidence>
<reference evidence="1 2" key="1">
    <citation type="submission" date="2017-01" db="EMBL/GenBank/DDBJ databases">
        <title>Complete Genome Sequence of Dolosigranulum pigrum isolated from a Patient with interstitial lung disease.</title>
        <authorList>
            <person name="Mukhopadhyay R."/>
            <person name="Joaquin J."/>
            <person name="Hogue R."/>
            <person name="Fitzgerald S."/>
            <person name="Jospin G."/>
            <person name="Eisen J.A."/>
            <person name="Chaturvedi V."/>
        </authorList>
    </citation>
    <scope>NUCLEOTIDE SEQUENCE [LARGE SCALE GENOMIC DNA]</scope>
    <source>
        <strain evidence="1 2">15S00348</strain>
    </source>
</reference>
<accession>A0A1S8KL28</accession>
<comment type="caution">
    <text evidence="1">The sequence shown here is derived from an EMBL/GenBank/DDBJ whole genome shotgun (WGS) entry which is preliminary data.</text>
</comment>
<sequence>MSLLEDKFDLINARADRRKHKYSDVDGAEVLIQMLKEKEYELLEIKVELDFYKRLCKLKEDYDDI</sequence>
<dbReference type="EMBL" id="MUYF01000003">
    <property type="protein sequence ID" value="OOL80457.1"/>
    <property type="molecule type" value="Genomic_DNA"/>
</dbReference>
<dbReference type="Proteomes" id="UP000190409">
    <property type="component" value="Unassembled WGS sequence"/>
</dbReference>
<evidence type="ECO:0000313" key="1">
    <source>
        <dbReference type="EMBL" id="OOL80457.1"/>
    </source>
</evidence>
<proteinExistence type="predicted"/>
<name>A0A1S8KL28_9LACT</name>
<dbReference type="AlphaFoldDB" id="A0A1S8KL28"/>
<gene>
    <name evidence="1" type="ORF">BWX42_00440</name>
</gene>
<protein>
    <submittedName>
        <fullName evidence="1">Uncharacterized protein</fullName>
    </submittedName>
</protein>
<organism evidence="1 2">
    <name type="scientific">Dolosigranulum pigrum</name>
    <dbReference type="NCBI Taxonomy" id="29394"/>
    <lineage>
        <taxon>Bacteria</taxon>
        <taxon>Bacillati</taxon>
        <taxon>Bacillota</taxon>
        <taxon>Bacilli</taxon>
        <taxon>Lactobacillales</taxon>
        <taxon>Carnobacteriaceae</taxon>
        <taxon>Dolosigranulum</taxon>
    </lineage>
</organism>